<comment type="caution">
    <text evidence="1">The sequence shown here is derived from an EMBL/GenBank/DDBJ whole genome shotgun (WGS) entry which is preliminary data.</text>
</comment>
<evidence type="ECO:0000313" key="2">
    <source>
        <dbReference type="Proteomes" id="UP001062846"/>
    </source>
</evidence>
<dbReference type="Proteomes" id="UP001062846">
    <property type="component" value="Chromosome 8"/>
</dbReference>
<gene>
    <name evidence="1" type="ORF">RHMOL_Rhmol08G0130900</name>
</gene>
<reference evidence="1" key="1">
    <citation type="submission" date="2022-02" db="EMBL/GenBank/DDBJ databases">
        <title>Plant Genome Project.</title>
        <authorList>
            <person name="Zhang R.-G."/>
        </authorList>
    </citation>
    <scope>NUCLEOTIDE SEQUENCE</scope>
    <source>
        <strain evidence="1">AT1</strain>
    </source>
</reference>
<proteinExistence type="predicted"/>
<evidence type="ECO:0000313" key="1">
    <source>
        <dbReference type="EMBL" id="KAI8542338.1"/>
    </source>
</evidence>
<sequence length="68" mass="7242">MADHGGNGGTEEVVDQSEDRGRPMENPTEDQQSVKARDQRLVEAIADTSATVGVAATAEKAASRRLIF</sequence>
<protein>
    <submittedName>
        <fullName evidence="1">Uncharacterized protein</fullName>
    </submittedName>
</protein>
<accession>A0ACC0MPW1</accession>
<name>A0ACC0MPW1_RHOML</name>
<dbReference type="EMBL" id="CM046395">
    <property type="protein sequence ID" value="KAI8542338.1"/>
    <property type="molecule type" value="Genomic_DNA"/>
</dbReference>
<organism evidence="1 2">
    <name type="scientific">Rhododendron molle</name>
    <name type="common">Chinese azalea</name>
    <name type="synonym">Azalea mollis</name>
    <dbReference type="NCBI Taxonomy" id="49168"/>
    <lineage>
        <taxon>Eukaryota</taxon>
        <taxon>Viridiplantae</taxon>
        <taxon>Streptophyta</taxon>
        <taxon>Embryophyta</taxon>
        <taxon>Tracheophyta</taxon>
        <taxon>Spermatophyta</taxon>
        <taxon>Magnoliopsida</taxon>
        <taxon>eudicotyledons</taxon>
        <taxon>Gunneridae</taxon>
        <taxon>Pentapetalae</taxon>
        <taxon>asterids</taxon>
        <taxon>Ericales</taxon>
        <taxon>Ericaceae</taxon>
        <taxon>Ericoideae</taxon>
        <taxon>Rhodoreae</taxon>
        <taxon>Rhododendron</taxon>
    </lineage>
</organism>
<keyword evidence="2" id="KW-1185">Reference proteome</keyword>